<dbReference type="EMBL" id="JAGPXF010000007">
    <property type="protein sequence ID" value="KAH7235439.1"/>
    <property type="molecule type" value="Genomic_DNA"/>
</dbReference>
<feature type="domain" description="Protein kinase" evidence="5">
    <location>
        <begin position="1"/>
        <end position="247"/>
    </location>
</feature>
<dbReference type="GO" id="GO:0004672">
    <property type="term" value="F:protein kinase activity"/>
    <property type="evidence" value="ECO:0007669"/>
    <property type="project" value="InterPro"/>
</dbReference>
<gene>
    <name evidence="6" type="ORF">BKA59DRAFT_484766</name>
</gene>
<feature type="region of interest" description="Disordered" evidence="4">
    <location>
        <begin position="249"/>
        <end position="275"/>
    </location>
</feature>
<feature type="repeat" description="ANK" evidence="3">
    <location>
        <begin position="825"/>
        <end position="857"/>
    </location>
</feature>
<name>A0A8K0RPD9_9HYPO</name>
<dbReference type="Proteomes" id="UP000813427">
    <property type="component" value="Unassembled WGS sequence"/>
</dbReference>
<dbReference type="PROSITE" id="PS50088">
    <property type="entry name" value="ANK_REPEAT"/>
    <property type="match status" value="4"/>
</dbReference>
<dbReference type="InterPro" id="IPR036770">
    <property type="entry name" value="Ankyrin_rpt-contain_sf"/>
</dbReference>
<comment type="caution">
    <text evidence="6">The sequence shown here is derived from an EMBL/GenBank/DDBJ whole genome shotgun (WGS) entry which is preliminary data.</text>
</comment>
<feature type="repeat" description="ANK" evidence="3">
    <location>
        <begin position="718"/>
        <end position="750"/>
    </location>
</feature>
<dbReference type="PANTHER" id="PTHR24126">
    <property type="entry name" value="ANKYRIN REPEAT, PH AND SEC7 DOMAIN CONTAINING PROTEIN SECG-RELATED"/>
    <property type="match status" value="1"/>
</dbReference>
<dbReference type="SUPFAM" id="SSF56112">
    <property type="entry name" value="Protein kinase-like (PK-like)"/>
    <property type="match status" value="1"/>
</dbReference>
<dbReference type="Pfam" id="PF00023">
    <property type="entry name" value="Ank"/>
    <property type="match status" value="1"/>
</dbReference>
<accession>A0A8K0RPD9</accession>
<evidence type="ECO:0000313" key="6">
    <source>
        <dbReference type="EMBL" id="KAH7235439.1"/>
    </source>
</evidence>
<evidence type="ECO:0000256" key="3">
    <source>
        <dbReference type="PROSITE-ProRule" id="PRU00023"/>
    </source>
</evidence>
<dbReference type="Gene3D" id="1.25.40.20">
    <property type="entry name" value="Ankyrin repeat-containing domain"/>
    <property type="match status" value="2"/>
</dbReference>
<dbReference type="Pfam" id="PF12796">
    <property type="entry name" value="Ank_2"/>
    <property type="match status" value="1"/>
</dbReference>
<evidence type="ECO:0000256" key="4">
    <source>
        <dbReference type="SAM" id="MobiDB-lite"/>
    </source>
</evidence>
<dbReference type="InterPro" id="IPR000719">
    <property type="entry name" value="Prot_kinase_dom"/>
</dbReference>
<keyword evidence="1" id="KW-0677">Repeat</keyword>
<dbReference type="AlphaFoldDB" id="A0A8K0RPD9"/>
<dbReference type="PROSITE" id="PS50011">
    <property type="entry name" value="PROTEIN_KINASE_DOM"/>
    <property type="match status" value="1"/>
</dbReference>
<dbReference type="PROSITE" id="PS00108">
    <property type="entry name" value="PROTEIN_KINASE_ST"/>
    <property type="match status" value="1"/>
</dbReference>
<feature type="repeat" description="ANK" evidence="3">
    <location>
        <begin position="465"/>
        <end position="500"/>
    </location>
</feature>
<dbReference type="OrthoDB" id="4062651at2759"/>
<dbReference type="PANTHER" id="PTHR24126:SF14">
    <property type="entry name" value="ANK_REP_REGION DOMAIN-CONTAINING PROTEIN"/>
    <property type="match status" value="1"/>
</dbReference>
<keyword evidence="7" id="KW-1185">Reference proteome</keyword>
<dbReference type="InterPro" id="IPR002110">
    <property type="entry name" value="Ankyrin_rpt"/>
</dbReference>
<dbReference type="InterPro" id="IPR011009">
    <property type="entry name" value="Kinase-like_dom_sf"/>
</dbReference>
<sequence length="1021" mass="115121">MILDKISGLQQDLEVCLHPALKRSGYFPELLGYGTEDDLPFLVMEYAECGSLLRMLYTDQTWATRRSIINDIAIGLEALHTNGFTHGDVKLENVLVFRDPDGNLIAKLSDFSLATLPSSHAEHGSVYYGSWPWIPIECWKDESVTSLESCDVWAFAFALWRVANYRNDNSVDMLDFVPNSTQHTQESNLLSWTNLKDRVVHELSNCSTVDKHNQQLVARLFEKCVETEPKDRPSAEDIVKEMGNMMIDTERDDTDGRGQTAVDPSAPPSGLRRSSDLVRSLSNDTLEHNLQGDLSLFQIIHDRGSWQAQRDVFNYIRNMRDDGVSEIQHHTVKELLVAICQVSGFGCLKDVAPIKILFDQDSQDSPEAMPQEDGMMPLIEAQKTLLSHLEALLGEAVVALEERDGFSYGEESVLAEIKELTTRFTSMELDRFHFNMLWSACRNGYAVAAMYLSSYFDPNERDLDYGSTPLHLLFKIPEPYMDKVAETLVACGADPNLSTNKKIPYIDQESHLILQGTPLDWSIKAGSKKAVQCLLAVGADPLAFGMEMTPLCRAVSLYRSDIIRCIMDRIGPIEKLMTTDMTLCKVGFEIVYGFGPQLSAECERAILYGDDSKHAANKALDTVLEYMREDTSQFLDILLFQTLTPEVQYTTAVPVPYLTELFIEKGAHVVLRFATGSRPMLHRLAELWIRDGDNCEALLESLLLRFPDKFDLNVRDSGGRTALHEAAIYNAYPLIPILLKHGADINAEDRDHCTPLALAGCMASVQAFELLLDNGATIQLQDGNVLHQSCIARNPTSIIPFALLKSAHRHRLLQNDILEGVMTSVQTTPLGIAVHNGDVEAVTVLLQCGANPRAAFNIPGWGVVISIREDATLLRHRPELSEIIYTWQRREWVGQDQRVVDIRKIQKMLYRNCPESDYEEPDMMHISLGKSQPFVLLQTRPRRQGEWYTEGFVSIDVLGQTPSRVGCSMWDEIDLREDEHVEHRMMMLAPRSGPGQQVNGPFTGIRRKDFQWVLNMRKAFR</sequence>
<reference evidence="6" key="1">
    <citation type="journal article" date="2021" name="Nat. Commun.">
        <title>Genetic determinants of endophytism in the Arabidopsis root mycobiome.</title>
        <authorList>
            <person name="Mesny F."/>
            <person name="Miyauchi S."/>
            <person name="Thiergart T."/>
            <person name="Pickel B."/>
            <person name="Atanasova L."/>
            <person name="Karlsson M."/>
            <person name="Huettel B."/>
            <person name="Barry K.W."/>
            <person name="Haridas S."/>
            <person name="Chen C."/>
            <person name="Bauer D."/>
            <person name="Andreopoulos W."/>
            <person name="Pangilinan J."/>
            <person name="LaButti K."/>
            <person name="Riley R."/>
            <person name="Lipzen A."/>
            <person name="Clum A."/>
            <person name="Drula E."/>
            <person name="Henrissat B."/>
            <person name="Kohler A."/>
            <person name="Grigoriev I.V."/>
            <person name="Martin F.M."/>
            <person name="Hacquard S."/>
        </authorList>
    </citation>
    <scope>NUCLEOTIDE SEQUENCE</scope>
    <source>
        <strain evidence="6">MPI-SDFR-AT-0068</strain>
    </source>
</reference>
<dbReference type="PROSITE" id="PS50297">
    <property type="entry name" value="ANK_REP_REGION"/>
    <property type="match status" value="2"/>
</dbReference>
<protein>
    <recommendedName>
        <fullName evidence="5">Protein kinase domain-containing protein</fullName>
    </recommendedName>
</protein>
<evidence type="ECO:0000256" key="2">
    <source>
        <dbReference type="ARBA" id="ARBA00023043"/>
    </source>
</evidence>
<keyword evidence="2 3" id="KW-0040">ANK repeat</keyword>
<dbReference type="GO" id="GO:0005524">
    <property type="term" value="F:ATP binding"/>
    <property type="evidence" value="ECO:0007669"/>
    <property type="project" value="InterPro"/>
</dbReference>
<dbReference type="Gene3D" id="1.10.510.10">
    <property type="entry name" value="Transferase(Phosphotransferase) domain 1"/>
    <property type="match status" value="1"/>
</dbReference>
<dbReference type="SUPFAM" id="SSF48403">
    <property type="entry name" value="Ankyrin repeat"/>
    <property type="match status" value="1"/>
</dbReference>
<dbReference type="InterPro" id="IPR001245">
    <property type="entry name" value="Ser-Thr/Tyr_kinase_cat_dom"/>
</dbReference>
<evidence type="ECO:0000256" key="1">
    <source>
        <dbReference type="ARBA" id="ARBA00022737"/>
    </source>
</evidence>
<evidence type="ECO:0000313" key="7">
    <source>
        <dbReference type="Proteomes" id="UP000813427"/>
    </source>
</evidence>
<dbReference type="Pfam" id="PF07714">
    <property type="entry name" value="PK_Tyr_Ser-Thr"/>
    <property type="match status" value="1"/>
</dbReference>
<organism evidence="6 7">
    <name type="scientific">Fusarium tricinctum</name>
    <dbReference type="NCBI Taxonomy" id="61284"/>
    <lineage>
        <taxon>Eukaryota</taxon>
        <taxon>Fungi</taxon>
        <taxon>Dikarya</taxon>
        <taxon>Ascomycota</taxon>
        <taxon>Pezizomycotina</taxon>
        <taxon>Sordariomycetes</taxon>
        <taxon>Hypocreomycetidae</taxon>
        <taxon>Hypocreales</taxon>
        <taxon>Nectriaceae</taxon>
        <taxon>Fusarium</taxon>
        <taxon>Fusarium tricinctum species complex</taxon>
    </lineage>
</organism>
<dbReference type="InterPro" id="IPR008271">
    <property type="entry name" value="Ser/Thr_kinase_AS"/>
</dbReference>
<feature type="repeat" description="ANK" evidence="3">
    <location>
        <begin position="751"/>
        <end position="783"/>
    </location>
</feature>
<evidence type="ECO:0000259" key="5">
    <source>
        <dbReference type="PROSITE" id="PS50011"/>
    </source>
</evidence>
<dbReference type="SMART" id="SM00220">
    <property type="entry name" value="S_TKc"/>
    <property type="match status" value="1"/>
</dbReference>
<proteinExistence type="predicted"/>
<dbReference type="SMART" id="SM00248">
    <property type="entry name" value="ANK"/>
    <property type="match status" value="7"/>
</dbReference>